<organism evidence="7 8">
    <name type="scientific">Stylophora pistillata</name>
    <name type="common">Smooth cauliflower coral</name>
    <dbReference type="NCBI Taxonomy" id="50429"/>
    <lineage>
        <taxon>Eukaryota</taxon>
        <taxon>Metazoa</taxon>
        <taxon>Cnidaria</taxon>
        <taxon>Anthozoa</taxon>
        <taxon>Hexacorallia</taxon>
        <taxon>Scleractinia</taxon>
        <taxon>Astrocoeniina</taxon>
        <taxon>Pocilloporidae</taxon>
        <taxon>Stylophora</taxon>
    </lineage>
</organism>
<accession>A0A2B4S0G7</accession>
<dbReference type="GO" id="GO:0006508">
    <property type="term" value="P:proteolysis"/>
    <property type="evidence" value="ECO:0007669"/>
    <property type="project" value="InterPro"/>
</dbReference>
<sequence length="384" mass="43611">MVGQQKRIRQRNSNFLSGSDWKHNVERMEMFFEVNNVSEAKKVPTILTLMGNKMYALLRSIVSPRGPKDLSFTEIVDNLAKHLDPKPIVIAERFKFYKAEQQKSEAIRDFIARLKKLAETFPDSRGTRKEFIVPVAIDGRTVDMELDTGASVTIIPKSIWTDVLASKPVERTDVKLRSYSGQEIPVIGEARVQVAYRDQEAVLPVVITGNDGPALVGRDWLSVLKLDWGHIKQISLKSVNKLDWLRTKYSSLFDGNLGTIKRVTAHLKLNENAVPQFFKHRPVPFALKEKIADELRRLEKIGELEKVDFSDWATPIVPVLKPDGSVRICGDYKVTINPVLDVPEHPMPTADDLFTQLNGGESLPSWTCLQRTSKCFWMRNRDST</sequence>
<evidence type="ECO:0000256" key="3">
    <source>
        <dbReference type="ARBA" id="ARBA00022722"/>
    </source>
</evidence>
<dbReference type="Gene3D" id="2.40.70.10">
    <property type="entry name" value="Acid Proteases"/>
    <property type="match status" value="1"/>
</dbReference>
<evidence type="ECO:0000313" key="7">
    <source>
        <dbReference type="EMBL" id="PFX22067.1"/>
    </source>
</evidence>
<comment type="caution">
    <text evidence="7">The sequence shown here is derived from an EMBL/GenBank/DDBJ whole genome shotgun (WGS) entry which is preliminary data.</text>
</comment>
<dbReference type="PANTHER" id="PTHR37984">
    <property type="entry name" value="PROTEIN CBG26694"/>
    <property type="match status" value="1"/>
</dbReference>
<reference evidence="8" key="1">
    <citation type="journal article" date="2017" name="bioRxiv">
        <title>Comparative analysis of the genomes of Stylophora pistillata and Acropora digitifera provides evidence for extensive differences between species of corals.</title>
        <authorList>
            <person name="Voolstra C.R."/>
            <person name="Li Y."/>
            <person name="Liew Y.J."/>
            <person name="Baumgarten S."/>
            <person name="Zoccola D."/>
            <person name="Flot J.-F."/>
            <person name="Tambutte S."/>
            <person name="Allemand D."/>
            <person name="Aranda M."/>
        </authorList>
    </citation>
    <scope>NUCLEOTIDE SEQUENCE [LARGE SCALE GENOMIC DNA]</scope>
</reference>
<evidence type="ECO:0000256" key="2">
    <source>
        <dbReference type="ARBA" id="ARBA00022695"/>
    </source>
</evidence>
<proteinExistence type="predicted"/>
<keyword evidence="4" id="KW-0255">Endonuclease</keyword>
<keyword evidence="1" id="KW-0808">Transferase</keyword>
<dbReference type="InterPro" id="IPR001995">
    <property type="entry name" value="Peptidase_A2_cat"/>
</dbReference>
<dbReference type="InterPro" id="IPR021109">
    <property type="entry name" value="Peptidase_aspartic_dom_sf"/>
</dbReference>
<keyword evidence="3" id="KW-0540">Nuclease</keyword>
<dbReference type="AlphaFoldDB" id="A0A2B4S0G7"/>
<dbReference type="STRING" id="50429.A0A2B4S0G7"/>
<evidence type="ECO:0000259" key="6">
    <source>
        <dbReference type="PROSITE" id="PS50175"/>
    </source>
</evidence>
<dbReference type="OrthoDB" id="5972177at2759"/>
<dbReference type="GO" id="GO:0004519">
    <property type="term" value="F:endonuclease activity"/>
    <property type="evidence" value="ECO:0007669"/>
    <property type="project" value="UniProtKB-KW"/>
</dbReference>
<dbReference type="Gene3D" id="3.10.10.10">
    <property type="entry name" value="HIV Type 1 Reverse Transcriptase, subunit A, domain 1"/>
    <property type="match status" value="1"/>
</dbReference>
<dbReference type="PANTHER" id="PTHR37984:SF5">
    <property type="entry name" value="PROTEIN NYNRIN-LIKE"/>
    <property type="match status" value="1"/>
</dbReference>
<dbReference type="Proteomes" id="UP000225706">
    <property type="component" value="Unassembled WGS sequence"/>
</dbReference>
<dbReference type="EMBL" id="LSMT01000252">
    <property type="protein sequence ID" value="PFX22067.1"/>
    <property type="molecule type" value="Genomic_DNA"/>
</dbReference>
<keyword evidence="5" id="KW-0378">Hydrolase</keyword>
<dbReference type="GO" id="GO:0016779">
    <property type="term" value="F:nucleotidyltransferase activity"/>
    <property type="evidence" value="ECO:0007669"/>
    <property type="project" value="UniProtKB-KW"/>
</dbReference>
<evidence type="ECO:0000256" key="4">
    <source>
        <dbReference type="ARBA" id="ARBA00022759"/>
    </source>
</evidence>
<dbReference type="InterPro" id="IPR043502">
    <property type="entry name" value="DNA/RNA_pol_sf"/>
</dbReference>
<dbReference type="Pfam" id="PF13975">
    <property type="entry name" value="gag-asp_proteas"/>
    <property type="match status" value="1"/>
</dbReference>
<protein>
    <submittedName>
        <fullName evidence="7">Uncharacterized protein K02A2.6</fullName>
    </submittedName>
</protein>
<evidence type="ECO:0000256" key="5">
    <source>
        <dbReference type="ARBA" id="ARBA00022801"/>
    </source>
</evidence>
<dbReference type="SUPFAM" id="SSF50630">
    <property type="entry name" value="Acid proteases"/>
    <property type="match status" value="1"/>
</dbReference>
<evidence type="ECO:0000313" key="8">
    <source>
        <dbReference type="Proteomes" id="UP000225706"/>
    </source>
</evidence>
<dbReference type="SUPFAM" id="SSF56672">
    <property type="entry name" value="DNA/RNA polymerases"/>
    <property type="match status" value="1"/>
</dbReference>
<dbReference type="GO" id="GO:0004190">
    <property type="term" value="F:aspartic-type endopeptidase activity"/>
    <property type="evidence" value="ECO:0007669"/>
    <property type="project" value="InterPro"/>
</dbReference>
<evidence type="ECO:0000256" key="1">
    <source>
        <dbReference type="ARBA" id="ARBA00022679"/>
    </source>
</evidence>
<dbReference type="PROSITE" id="PS50175">
    <property type="entry name" value="ASP_PROT_RETROV"/>
    <property type="match status" value="1"/>
</dbReference>
<keyword evidence="8" id="KW-1185">Reference proteome</keyword>
<keyword evidence="2" id="KW-0548">Nucleotidyltransferase</keyword>
<gene>
    <name evidence="7" type="primary">K02A2.6</name>
    <name evidence="7" type="ORF">AWC38_SpisGene13418</name>
</gene>
<dbReference type="InterPro" id="IPR050951">
    <property type="entry name" value="Retrovirus_Pol_polyprotein"/>
</dbReference>
<name>A0A2B4S0G7_STYPI</name>
<feature type="domain" description="Peptidase A2" evidence="6">
    <location>
        <begin position="142"/>
        <end position="220"/>
    </location>
</feature>